<dbReference type="AlphaFoldDB" id="A0A2U3THE1"/>
<accession>A0A2U3THE1</accession>
<gene>
    <name evidence="1" type="ORF">DAI18_01320</name>
</gene>
<organism evidence="1 2">
    <name type="scientific">Microvirgula aerodenitrificans</name>
    <dbReference type="NCBI Taxonomy" id="57480"/>
    <lineage>
        <taxon>Bacteria</taxon>
        <taxon>Pseudomonadati</taxon>
        <taxon>Pseudomonadota</taxon>
        <taxon>Betaproteobacteria</taxon>
        <taxon>Neisseriales</taxon>
        <taxon>Aquaspirillaceae</taxon>
        <taxon>Microvirgula</taxon>
    </lineage>
</organism>
<reference evidence="1 2" key="1">
    <citation type="submission" date="2018-04" db="EMBL/GenBank/DDBJ databases">
        <title>Denitrifier Microvirgula.</title>
        <authorList>
            <person name="Anderson E."/>
            <person name="Jang J."/>
            <person name="Ishii S."/>
        </authorList>
    </citation>
    <scope>NUCLEOTIDE SEQUENCE [LARGE SCALE GENOMIC DNA]</scope>
    <source>
        <strain evidence="1 2">BE2.4</strain>
    </source>
</reference>
<dbReference type="OrthoDB" id="8591129at2"/>
<dbReference type="KEGG" id="maer:DAI18_01320"/>
<protein>
    <submittedName>
        <fullName evidence="1">Uncharacterized protein</fullName>
    </submittedName>
</protein>
<name>A0A2U3THE1_9NEIS</name>
<sequence length="83" mass="8999">MNIFTMLGGVDYIVVNNQLAVPDFICGSDDCPDDDDVALSCKVDGRDIRFTVADLEDAEPMTDGAFWVEGVGSVRFLSRAGLH</sequence>
<proteinExistence type="predicted"/>
<dbReference type="RefSeq" id="WP_028498332.1">
    <property type="nucleotide sequence ID" value="NZ_CALFSO010000007.1"/>
</dbReference>
<dbReference type="STRING" id="1122240.GCA_000620105_00914"/>
<evidence type="ECO:0000313" key="1">
    <source>
        <dbReference type="EMBL" id="AVY92830.1"/>
    </source>
</evidence>
<dbReference type="EMBL" id="CP028519">
    <property type="protein sequence ID" value="AVY92830.1"/>
    <property type="molecule type" value="Genomic_DNA"/>
</dbReference>
<dbReference type="Proteomes" id="UP000244173">
    <property type="component" value="Chromosome"/>
</dbReference>
<keyword evidence="2" id="KW-1185">Reference proteome</keyword>
<evidence type="ECO:0000313" key="2">
    <source>
        <dbReference type="Proteomes" id="UP000244173"/>
    </source>
</evidence>